<feature type="domain" description="Thioredoxin-like fold" evidence="1">
    <location>
        <begin position="3"/>
        <end position="76"/>
    </location>
</feature>
<keyword evidence="3" id="KW-1185">Reference proteome</keyword>
<dbReference type="InterPro" id="IPR036249">
    <property type="entry name" value="Thioredoxin-like_sf"/>
</dbReference>
<dbReference type="AlphaFoldDB" id="A0A1D8D3C0"/>
<dbReference type="PANTHER" id="PTHR36450:SF1">
    <property type="entry name" value="THIOREDOXIN"/>
    <property type="match status" value="1"/>
</dbReference>
<proteinExistence type="predicted"/>
<dbReference type="PANTHER" id="PTHR36450">
    <property type="entry name" value="THIOREDOXIN"/>
    <property type="match status" value="1"/>
</dbReference>
<name>A0A1D8D3C0_CHLLM</name>
<dbReference type="SUPFAM" id="SSF52833">
    <property type="entry name" value="Thioredoxin-like"/>
    <property type="match status" value="1"/>
</dbReference>
<dbReference type="InterPro" id="IPR012336">
    <property type="entry name" value="Thioredoxin-like_fold"/>
</dbReference>
<reference evidence="2" key="1">
    <citation type="submission" date="2016-09" db="EMBL/GenBank/DDBJ databases">
        <title>Genome sequence of Chlorobaculum limnaeum.</title>
        <authorList>
            <person name="Liu Z."/>
            <person name="Tank M."/>
            <person name="Bryant D.A."/>
        </authorList>
    </citation>
    <scope>NUCLEOTIDE SEQUENCE [LARGE SCALE GENOMIC DNA]</scope>
    <source>
        <strain evidence="2">DSM 1677</strain>
    </source>
</reference>
<dbReference type="RefSeq" id="WP_069810399.1">
    <property type="nucleotide sequence ID" value="NZ_CP017305.1"/>
</dbReference>
<gene>
    <name evidence="2" type="ORF">BIU88_08720</name>
</gene>
<protein>
    <submittedName>
        <fullName evidence="2">Redox-active disulfide protein 2</fullName>
    </submittedName>
</protein>
<sequence>MKEIKILGTGCAKCNQLADAVKAVVAAENIEADVQKVEDMQQIVSYGVMSTPGLVVDGKVACTGRVPSGDELRQMLTAAPKPSGCCGNHAKGIGRQNGTCC</sequence>
<dbReference type="NCBIfam" id="TIGR00412">
    <property type="entry name" value="redox_disulf_2"/>
    <property type="match status" value="1"/>
</dbReference>
<evidence type="ECO:0000313" key="2">
    <source>
        <dbReference type="EMBL" id="AOS84205.1"/>
    </source>
</evidence>
<dbReference type="Proteomes" id="UP000095185">
    <property type="component" value="Chromosome"/>
</dbReference>
<dbReference type="STRING" id="274537.BIU88_08720"/>
<dbReference type="EMBL" id="CP017305">
    <property type="protein sequence ID" value="AOS84205.1"/>
    <property type="molecule type" value="Genomic_DNA"/>
</dbReference>
<evidence type="ECO:0000259" key="1">
    <source>
        <dbReference type="Pfam" id="PF13192"/>
    </source>
</evidence>
<dbReference type="Gene3D" id="3.40.30.10">
    <property type="entry name" value="Glutaredoxin"/>
    <property type="match status" value="1"/>
</dbReference>
<dbReference type="OrthoDB" id="9800630at2"/>
<dbReference type="KEGG" id="clz:BIU88_08720"/>
<dbReference type="InterPro" id="IPR005243">
    <property type="entry name" value="THIRX-like_proc"/>
</dbReference>
<dbReference type="Pfam" id="PF13192">
    <property type="entry name" value="Thioredoxin_3"/>
    <property type="match status" value="1"/>
</dbReference>
<organism evidence="2 3">
    <name type="scientific">Chlorobaculum limnaeum</name>
    <dbReference type="NCBI Taxonomy" id="274537"/>
    <lineage>
        <taxon>Bacteria</taxon>
        <taxon>Pseudomonadati</taxon>
        <taxon>Chlorobiota</taxon>
        <taxon>Chlorobiia</taxon>
        <taxon>Chlorobiales</taxon>
        <taxon>Chlorobiaceae</taxon>
        <taxon>Chlorobaculum</taxon>
    </lineage>
</organism>
<evidence type="ECO:0000313" key="3">
    <source>
        <dbReference type="Proteomes" id="UP000095185"/>
    </source>
</evidence>
<accession>A0A1D8D3C0</accession>